<protein>
    <recommendedName>
        <fullName evidence="2">BHLH domain-containing protein</fullName>
    </recommendedName>
</protein>
<feature type="compositionally biased region" description="Low complexity" evidence="1">
    <location>
        <begin position="125"/>
        <end position="155"/>
    </location>
</feature>
<reference evidence="3 4" key="1">
    <citation type="submission" date="2013-02" db="EMBL/GenBank/DDBJ databases">
        <title>Genome sequence of Candida maltosa Xu316, a potential industrial strain for xylitol and ethanol production.</title>
        <authorList>
            <person name="Yu J."/>
            <person name="Wang Q."/>
            <person name="Geng X."/>
            <person name="Bao W."/>
            <person name="He P."/>
            <person name="Cai J."/>
        </authorList>
    </citation>
    <scope>NUCLEOTIDE SEQUENCE [LARGE SCALE GENOMIC DNA]</scope>
    <source>
        <strain evidence="4">Xu316</strain>
    </source>
</reference>
<proteinExistence type="predicted"/>
<gene>
    <name evidence="3" type="ORF">G210_2667</name>
</gene>
<feature type="region of interest" description="Disordered" evidence="1">
    <location>
        <begin position="1"/>
        <end position="74"/>
    </location>
</feature>
<dbReference type="Pfam" id="PF00010">
    <property type="entry name" value="HLH"/>
    <property type="match status" value="1"/>
</dbReference>
<feature type="region of interest" description="Disordered" evidence="1">
    <location>
        <begin position="243"/>
        <end position="444"/>
    </location>
</feature>
<dbReference type="eggNOG" id="ENOG502S1Z7">
    <property type="taxonomic scope" value="Eukaryota"/>
</dbReference>
<dbReference type="Proteomes" id="UP000011777">
    <property type="component" value="Unassembled WGS sequence"/>
</dbReference>
<evidence type="ECO:0000259" key="2">
    <source>
        <dbReference type="PROSITE" id="PS50888"/>
    </source>
</evidence>
<dbReference type="OMA" id="PQSYHDE"/>
<feature type="region of interest" description="Disordered" evidence="1">
    <location>
        <begin position="482"/>
        <end position="505"/>
    </location>
</feature>
<dbReference type="GO" id="GO:0046983">
    <property type="term" value="F:protein dimerization activity"/>
    <property type="evidence" value="ECO:0007669"/>
    <property type="project" value="InterPro"/>
</dbReference>
<dbReference type="SMART" id="SM00353">
    <property type="entry name" value="HLH"/>
    <property type="match status" value="1"/>
</dbReference>
<feature type="domain" description="BHLH" evidence="2">
    <location>
        <begin position="421"/>
        <end position="475"/>
    </location>
</feature>
<dbReference type="OrthoDB" id="5344169at2759"/>
<name>M3IL06_CANMX</name>
<organism evidence="3 4">
    <name type="scientific">Candida maltosa (strain Xu316)</name>
    <name type="common">Yeast</name>
    <dbReference type="NCBI Taxonomy" id="1245528"/>
    <lineage>
        <taxon>Eukaryota</taxon>
        <taxon>Fungi</taxon>
        <taxon>Dikarya</taxon>
        <taxon>Ascomycota</taxon>
        <taxon>Saccharomycotina</taxon>
        <taxon>Pichiomycetes</taxon>
        <taxon>Debaryomycetaceae</taxon>
        <taxon>Candida/Lodderomyces clade</taxon>
        <taxon>Candida</taxon>
    </lineage>
</organism>
<dbReference type="PROSITE" id="PS50888">
    <property type="entry name" value="BHLH"/>
    <property type="match status" value="1"/>
</dbReference>
<comment type="caution">
    <text evidence="3">The sequence shown here is derived from an EMBL/GenBank/DDBJ whole genome shotgun (WGS) entry which is preliminary data.</text>
</comment>
<evidence type="ECO:0000256" key="1">
    <source>
        <dbReference type="SAM" id="MobiDB-lite"/>
    </source>
</evidence>
<dbReference type="Gene3D" id="4.10.280.10">
    <property type="entry name" value="Helix-loop-helix DNA-binding domain"/>
    <property type="match status" value="1"/>
</dbReference>
<dbReference type="InterPro" id="IPR011598">
    <property type="entry name" value="bHLH_dom"/>
</dbReference>
<feature type="non-terminal residue" evidence="3">
    <location>
        <position position="1"/>
    </location>
</feature>
<accession>M3IL06</accession>
<feature type="compositionally biased region" description="Basic residues" evidence="1">
    <location>
        <begin position="7"/>
        <end position="23"/>
    </location>
</feature>
<sequence>YYENNHLNHHHQQQHQQHQHHHQQQQSRGNTPGAISYQQSHPQLMSQQHSHLDSNGPSNHATPNASGMTLPHPPANYDLSLENINFIIPEVLNFDTDPNHVSTAFPPELPSNQTPSLLAVNKMKQQQQQQLQQQQQQHHQRPQQVHHSLQQQEQQDLSSPVLPGQNDKSYNPQHFYHRQSSSGKVFTTSSSSTTTAPSQHVRPDAVFTPLVSPVVTPLEKGNASSSFSPQPPLQISFEPLTSPALNAEPSTLNSGDNSKNNNQQQQQQQHHDDRRRSASSAYAPQKEENKQYKRRTPHGTPILQGSKPSYISPSTKGKNGNNSGSSSGQFTFDKLPDSKIKTEGQDMLPPSGKPVEINGTPLMGFTMGKLAEGGESSAASSSKKSSAKSSRKSSFSKAKSSASSSENSSPKLNKKPEKPATKKASHKLAEQGRRNRMNQAVQELGRLIPQSYHDEVAIPSKATTVELASKYINSLLNEIEELKQNRNNGSNNNDDDDDEMKTKLE</sequence>
<feature type="compositionally biased region" description="Polar residues" evidence="1">
    <location>
        <begin position="248"/>
        <end position="259"/>
    </location>
</feature>
<dbReference type="SUPFAM" id="SSF47459">
    <property type="entry name" value="HLH, helix-loop-helix DNA-binding domain"/>
    <property type="match status" value="1"/>
</dbReference>
<feature type="compositionally biased region" description="Low complexity" evidence="1">
    <location>
        <begin position="392"/>
        <end position="409"/>
    </location>
</feature>
<dbReference type="InterPro" id="IPR036638">
    <property type="entry name" value="HLH_DNA-bd_sf"/>
</dbReference>
<keyword evidence="4" id="KW-1185">Reference proteome</keyword>
<dbReference type="HOGENOM" id="CLU_036641_0_0_1"/>
<feature type="compositionally biased region" description="Low complexity" evidence="1">
    <location>
        <begin position="180"/>
        <end position="198"/>
    </location>
</feature>
<feature type="compositionally biased region" description="Basic and acidic residues" evidence="1">
    <location>
        <begin position="334"/>
        <end position="344"/>
    </location>
</feature>
<dbReference type="AlphaFoldDB" id="M3IL06"/>
<evidence type="ECO:0000313" key="3">
    <source>
        <dbReference type="EMBL" id="EMG47056.1"/>
    </source>
</evidence>
<feature type="region of interest" description="Disordered" evidence="1">
    <location>
        <begin position="121"/>
        <end position="204"/>
    </location>
</feature>
<feature type="compositionally biased region" description="Polar residues" evidence="1">
    <location>
        <begin position="36"/>
        <end position="67"/>
    </location>
</feature>
<feature type="compositionally biased region" description="Polar residues" evidence="1">
    <location>
        <begin position="306"/>
        <end position="315"/>
    </location>
</feature>
<feature type="compositionally biased region" description="Low complexity" evidence="1">
    <location>
        <begin position="316"/>
        <end position="328"/>
    </location>
</feature>
<dbReference type="EMBL" id="AOGT01001737">
    <property type="protein sequence ID" value="EMG47056.1"/>
    <property type="molecule type" value="Genomic_DNA"/>
</dbReference>
<dbReference type="STRING" id="1245528.M3IL06"/>
<evidence type="ECO:0000313" key="4">
    <source>
        <dbReference type="Proteomes" id="UP000011777"/>
    </source>
</evidence>